<comment type="caution">
    <text evidence="3">The sequence shown here is derived from an EMBL/GenBank/DDBJ whole genome shotgun (WGS) entry which is preliminary data.</text>
</comment>
<accession>A0AAD4D810</accession>
<organism evidence="3 4">
    <name type="scientific">Linnemannia exigua</name>
    <dbReference type="NCBI Taxonomy" id="604196"/>
    <lineage>
        <taxon>Eukaryota</taxon>
        <taxon>Fungi</taxon>
        <taxon>Fungi incertae sedis</taxon>
        <taxon>Mucoromycota</taxon>
        <taxon>Mortierellomycotina</taxon>
        <taxon>Mortierellomycetes</taxon>
        <taxon>Mortierellales</taxon>
        <taxon>Mortierellaceae</taxon>
        <taxon>Linnemannia</taxon>
    </lineage>
</organism>
<evidence type="ECO:0000313" key="4">
    <source>
        <dbReference type="Proteomes" id="UP001194580"/>
    </source>
</evidence>
<dbReference type="EMBL" id="JAAAIL010001112">
    <property type="protein sequence ID" value="KAG0271566.1"/>
    <property type="molecule type" value="Genomic_DNA"/>
</dbReference>
<sequence length="491" mass="53483">MTTSKQESSPNNHPVAESLSKKLLPKPPVSTQPTPTFFPDNVAAPALSVALPPAGTRLETTTQLAYCNNLLRTHLSPSLTAGTISESLSASQRASVDAILNDDEEQNRIRWLVTRVVEEFVTDSFKSSATIAEVLLLGPSLDKEHHRKLLNCLIAGFETAKLLDVNLLQGLVQLVQCAGQDYLLPDDLVKIFGILRTLLQDIHKQAAKHPYHLTLALSLLLDAMVEGKVQDLSRVVDQEPLAALLSGLSCSSDPYLKYQATYALQGLLHVPNDETHRQLILRHAGSITMGLLGVASVCKLDVSGFADSVGQLKDAVKSVYEAGTTALGGAQTMLDGGQGLLDTLKGGPESGGRKLWYAALREAQEHLSNGRLADFNRLVFEAPCRRDVEFQWGVCLLLGEIAIDSLWELTTRHRATDFLTELYRNESIRSPSEVIDKWILDILRQVVALPDTVISNHAQAALQNLEKEGGGGKKALYREVLAGPANPYPLQ</sequence>
<keyword evidence="4" id="KW-1185">Reference proteome</keyword>
<evidence type="ECO:0000313" key="3">
    <source>
        <dbReference type="EMBL" id="KAG0271566.1"/>
    </source>
</evidence>
<evidence type="ECO:0000259" key="2">
    <source>
        <dbReference type="Pfam" id="PF23948"/>
    </source>
</evidence>
<name>A0AAD4D810_9FUNG</name>
<reference evidence="3" key="1">
    <citation type="journal article" date="2020" name="Fungal Divers.">
        <title>Resolving the Mortierellaceae phylogeny through synthesis of multi-gene phylogenetics and phylogenomics.</title>
        <authorList>
            <person name="Vandepol N."/>
            <person name="Liber J."/>
            <person name="Desiro A."/>
            <person name="Na H."/>
            <person name="Kennedy M."/>
            <person name="Barry K."/>
            <person name="Grigoriev I.V."/>
            <person name="Miller A.N."/>
            <person name="O'Donnell K."/>
            <person name="Stajich J.E."/>
            <person name="Bonito G."/>
        </authorList>
    </citation>
    <scope>NUCLEOTIDE SEQUENCE</scope>
    <source>
        <strain evidence="3">NRRL 28262</strain>
    </source>
</reference>
<evidence type="ECO:0000256" key="1">
    <source>
        <dbReference type="SAM" id="MobiDB-lite"/>
    </source>
</evidence>
<feature type="domain" description="Arm-like repeat" evidence="2">
    <location>
        <begin position="102"/>
        <end position="457"/>
    </location>
</feature>
<dbReference type="Proteomes" id="UP001194580">
    <property type="component" value="Unassembled WGS sequence"/>
</dbReference>
<protein>
    <recommendedName>
        <fullName evidence="2">Arm-like repeat domain-containing protein</fullName>
    </recommendedName>
</protein>
<gene>
    <name evidence="3" type="ORF">BGZ95_000623</name>
</gene>
<dbReference type="AlphaFoldDB" id="A0AAD4D810"/>
<proteinExistence type="predicted"/>
<feature type="region of interest" description="Disordered" evidence="1">
    <location>
        <begin position="1"/>
        <end position="34"/>
    </location>
</feature>
<dbReference type="Pfam" id="PF23948">
    <property type="entry name" value="ARM_5"/>
    <property type="match status" value="1"/>
</dbReference>
<feature type="compositionally biased region" description="Polar residues" evidence="1">
    <location>
        <begin position="1"/>
        <end position="12"/>
    </location>
</feature>
<dbReference type="InterPro" id="IPR056251">
    <property type="entry name" value="Arm_rpt_dom"/>
</dbReference>
<feature type="non-terminal residue" evidence="3">
    <location>
        <position position="491"/>
    </location>
</feature>